<keyword evidence="2 8" id="KW-0813">Transport</keyword>
<dbReference type="NCBIfam" id="NF010158">
    <property type="entry name" value="PRK13637.1"/>
    <property type="match status" value="1"/>
</dbReference>
<comment type="similarity">
    <text evidence="8">Belongs to the ABC transporter superfamily. Energy-coupling factor EcfA family.</text>
</comment>
<dbReference type="AlphaFoldDB" id="A0A9D1PJ22"/>
<comment type="function">
    <text evidence="8">ATP-binding (A) component of a common energy-coupling factor (ECF) ABC-transporter complex.</text>
</comment>
<dbReference type="InterPro" id="IPR017871">
    <property type="entry name" value="ABC_transporter-like_CS"/>
</dbReference>
<feature type="domain" description="ABC transporter" evidence="9">
    <location>
        <begin position="5"/>
        <end position="247"/>
    </location>
</feature>
<organism evidence="10 11">
    <name type="scientific">Candidatus Butyricicoccus avistercoris</name>
    <dbReference type="NCBI Taxonomy" id="2838518"/>
    <lineage>
        <taxon>Bacteria</taxon>
        <taxon>Bacillati</taxon>
        <taxon>Bacillota</taxon>
        <taxon>Clostridia</taxon>
        <taxon>Eubacteriales</taxon>
        <taxon>Butyricicoccaceae</taxon>
        <taxon>Butyricicoccus</taxon>
    </lineage>
</organism>
<dbReference type="PROSITE" id="PS00211">
    <property type="entry name" value="ABC_TRANSPORTER_1"/>
    <property type="match status" value="1"/>
</dbReference>
<comment type="subunit">
    <text evidence="8">Forms a stable energy-coupling factor (ECF) transporter complex composed of 2 membrane-embedded substrate-binding proteins (S component), 2 ATP-binding proteins (A component) and 2 transmembrane proteins (T component).</text>
</comment>
<evidence type="ECO:0000256" key="5">
    <source>
        <dbReference type="ARBA" id="ARBA00022840"/>
    </source>
</evidence>
<dbReference type="GO" id="GO:0042626">
    <property type="term" value="F:ATPase-coupled transmembrane transporter activity"/>
    <property type="evidence" value="ECO:0007669"/>
    <property type="project" value="TreeGrafter"/>
</dbReference>
<dbReference type="InterPro" id="IPR050095">
    <property type="entry name" value="ECF_ABC_transporter_ATP-bd"/>
</dbReference>
<evidence type="ECO:0000256" key="4">
    <source>
        <dbReference type="ARBA" id="ARBA00022741"/>
    </source>
</evidence>
<evidence type="ECO:0000256" key="1">
    <source>
        <dbReference type="ARBA" id="ARBA00004202"/>
    </source>
</evidence>
<protein>
    <recommendedName>
        <fullName evidence="8">Energy-coupling factor transporter ATP-binding protein EcfA2</fullName>
        <ecNumber evidence="8">7.-.-.-</ecNumber>
    </recommendedName>
</protein>
<reference evidence="10" key="1">
    <citation type="journal article" date="2021" name="PeerJ">
        <title>Extensive microbial diversity within the chicken gut microbiome revealed by metagenomics and culture.</title>
        <authorList>
            <person name="Gilroy R."/>
            <person name="Ravi A."/>
            <person name="Getino M."/>
            <person name="Pursley I."/>
            <person name="Horton D.L."/>
            <person name="Alikhan N.F."/>
            <person name="Baker D."/>
            <person name="Gharbi K."/>
            <person name="Hall N."/>
            <person name="Watson M."/>
            <person name="Adriaenssens E.M."/>
            <person name="Foster-Nyarko E."/>
            <person name="Jarju S."/>
            <person name="Secka A."/>
            <person name="Antonio M."/>
            <person name="Oren A."/>
            <person name="Chaudhuri R.R."/>
            <person name="La Ragione R."/>
            <person name="Hildebrand F."/>
            <person name="Pallen M.J."/>
        </authorList>
    </citation>
    <scope>NUCLEOTIDE SEQUENCE</scope>
    <source>
        <strain evidence="10">CHK193-4272</strain>
    </source>
</reference>
<evidence type="ECO:0000256" key="2">
    <source>
        <dbReference type="ARBA" id="ARBA00022448"/>
    </source>
</evidence>
<dbReference type="GO" id="GO:0016887">
    <property type="term" value="F:ATP hydrolysis activity"/>
    <property type="evidence" value="ECO:0007669"/>
    <property type="project" value="InterPro"/>
</dbReference>
<dbReference type="GO" id="GO:0043190">
    <property type="term" value="C:ATP-binding cassette (ABC) transporter complex"/>
    <property type="evidence" value="ECO:0007669"/>
    <property type="project" value="TreeGrafter"/>
</dbReference>
<dbReference type="SUPFAM" id="SSF52540">
    <property type="entry name" value="P-loop containing nucleoside triphosphate hydrolases"/>
    <property type="match status" value="1"/>
</dbReference>
<dbReference type="SMART" id="SM00382">
    <property type="entry name" value="AAA"/>
    <property type="match status" value="1"/>
</dbReference>
<gene>
    <name evidence="10" type="ORF">H9746_04105</name>
</gene>
<evidence type="ECO:0000256" key="3">
    <source>
        <dbReference type="ARBA" id="ARBA00022475"/>
    </source>
</evidence>
<comment type="subcellular location">
    <subcellularLocation>
        <location evidence="1 8">Cell membrane</location>
        <topology evidence="1 8">Peripheral membrane protein</topology>
    </subcellularLocation>
</comment>
<dbReference type="NCBIfam" id="TIGR04521">
    <property type="entry name" value="ECF_ATPase_2"/>
    <property type="match status" value="1"/>
</dbReference>
<dbReference type="PROSITE" id="PS50893">
    <property type="entry name" value="ABC_TRANSPORTER_2"/>
    <property type="match status" value="1"/>
</dbReference>
<dbReference type="Proteomes" id="UP000886808">
    <property type="component" value="Unassembled WGS sequence"/>
</dbReference>
<evidence type="ECO:0000313" key="10">
    <source>
        <dbReference type="EMBL" id="HIV62017.1"/>
    </source>
</evidence>
<keyword evidence="5 8" id="KW-0067">ATP-binding</keyword>
<dbReference type="InterPro" id="IPR003593">
    <property type="entry name" value="AAA+_ATPase"/>
</dbReference>
<evidence type="ECO:0000256" key="7">
    <source>
        <dbReference type="ARBA" id="ARBA00023136"/>
    </source>
</evidence>
<dbReference type="EMBL" id="DXIE01000028">
    <property type="protein sequence ID" value="HIV62017.1"/>
    <property type="molecule type" value="Genomic_DNA"/>
</dbReference>
<keyword evidence="10" id="KW-0378">Hydrolase</keyword>
<proteinExistence type="inferred from homology"/>
<keyword evidence="3 8" id="KW-1003">Cell membrane</keyword>
<dbReference type="InterPro" id="IPR027417">
    <property type="entry name" value="P-loop_NTPase"/>
</dbReference>
<evidence type="ECO:0000256" key="6">
    <source>
        <dbReference type="ARBA" id="ARBA00022967"/>
    </source>
</evidence>
<dbReference type="InterPro" id="IPR015856">
    <property type="entry name" value="ABC_transpr_CbiO/EcfA_su"/>
</dbReference>
<evidence type="ECO:0000313" key="11">
    <source>
        <dbReference type="Proteomes" id="UP000886808"/>
    </source>
</evidence>
<dbReference type="InterPro" id="IPR030946">
    <property type="entry name" value="EcfA2"/>
</dbReference>
<accession>A0A9D1PJ22</accession>
<dbReference type="PANTHER" id="PTHR43553:SF27">
    <property type="entry name" value="ENERGY-COUPLING FACTOR TRANSPORTER ATP-BINDING PROTEIN ECFA2"/>
    <property type="match status" value="1"/>
</dbReference>
<keyword evidence="7 8" id="KW-0472">Membrane</keyword>
<dbReference type="Gene3D" id="3.40.50.300">
    <property type="entry name" value="P-loop containing nucleotide triphosphate hydrolases"/>
    <property type="match status" value="1"/>
</dbReference>
<dbReference type="Pfam" id="PF00005">
    <property type="entry name" value="ABC_tran"/>
    <property type="match status" value="1"/>
</dbReference>
<evidence type="ECO:0000259" key="9">
    <source>
        <dbReference type="PROSITE" id="PS50893"/>
    </source>
</evidence>
<reference evidence="10" key="2">
    <citation type="submission" date="2021-04" db="EMBL/GenBank/DDBJ databases">
        <authorList>
            <person name="Gilroy R."/>
        </authorList>
    </citation>
    <scope>NUCLEOTIDE SEQUENCE</scope>
    <source>
        <strain evidence="10">CHK193-4272</strain>
    </source>
</reference>
<dbReference type="CDD" id="cd03225">
    <property type="entry name" value="ABC_cobalt_CbiO_domain1"/>
    <property type="match status" value="1"/>
</dbReference>
<name>A0A9D1PJ22_9FIRM</name>
<evidence type="ECO:0000256" key="8">
    <source>
        <dbReference type="RuleBase" id="RU365104"/>
    </source>
</evidence>
<dbReference type="InterPro" id="IPR003439">
    <property type="entry name" value="ABC_transporter-like_ATP-bd"/>
</dbReference>
<dbReference type="GO" id="GO:0005524">
    <property type="term" value="F:ATP binding"/>
    <property type="evidence" value="ECO:0007669"/>
    <property type="project" value="UniProtKB-UniRule"/>
</dbReference>
<keyword evidence="6" id="KW-1278">Translocase</keyword>
<sequence length="288" mass="31890">MSYILEVRDLTQVYSAGTPFERMALDHVNLQVKKGEILGIIGHTGSGKSTLIQHLNGLLKPTSGEVLLDGKSIWNEKGKCDKNTRFRVGLVFQYPEYQLFEETIAKDIAFGPSNMGLSESEINDRVREAMAFVGLDDSMRDISPFALSGGQKRRVAIAGIIAMRPDVLVLDEPTAGLDPAGRDELFEQILQYHKQSGATILFVTHSMEDAAKMSDRMLVMNHAKIMLIGTPKEVFSHTDEIIKAGLDIPEITKVMLELKNRGFDVDTSVFTVKDAIKALNAYKEGKLC</sequence>
<dbReference type="EC" id="7.-.-.-" evidence="8"/>
<dbReference type="FunFam" id="3.40.50.300:FF:000224">
    <property type="entry name" value="Energy-coupling factor transporter ATP-binding protein EcfA"/>
    <property type="match status" value="1"/>
</dbReference>
<comment type="caution">
    <text evidence="10">The sequence shown here is derived from an EMBL/GenBank/DDBJ whole genome shotgun (WGS) entry which is preliminary data.</text>
</comment>
<dbReference type="PANTHER" id="PTHR43553">
    <property type="entry name" value="HEAVY METAL TRANSPORTER"/>
    <property type="match status" value="1"/>
</dbReference>
<keyword evidence="4 8" id="KW-0547">Nucleotide-binding</keyword>